<accession>A0A2A2H280</accession>
<keyword evidence="2" id="KW-1185">Reference proteome</keyword>
<dbReference type="PANTHER" id="PTHR43169">
    <property type="entry name" value="EXSB FAMILY PROTEIN"/>
    <property type="match status" value="1"/>
</dbReference>
<dbReference type="RefSeq" id="WP_069582924.1">
    <property type="nucleotide sequence ID" value="NZ_LMVM01000038.1"/>
</dbReference>
<dbReference type="AlphaFoldDB" id="A0A2A2H280"/>
<organism evidence="1 2">
    <name type="scientific">Methanobacterium bryantii</name>
    <dbReference type="NCBI Taxonomy" id="2161"/>
    <lineage>
        <taxon>Archaea</taxon>
        <taxon>Methanobacteriati</taxon>
        <taxon>Methanobacteriota</taxon>
        <taxon>Methanomada group</taxon>
        <taxon>Methanobacteria</taxon>
        <taxon>Methanobacteriales</taxon>
        <taxon>Methanobacteriaceae</taxon>
        <taxon>Methanobacterium</taxon>
    </lineage>
</organism>
<dbReference type="InterPro" id="IPR052188">
    <property type="entry name" value="Ni-pincer_cofactor_biosynth"/>
</dbReference>
<reference evidence="1 2" key="1">
    <citation type="journal article" date="2017" name="BMC Genomics">
        <title>Genomic analysis of methanogenic archaea reveals a shift towards energy conservation.</title>
        <authorList>
            <person name="Gilmore S.P."/>
            <person name="Henske J.K."/>
            <person name="Sexton J.A."/>
            <person name="Solomon K.V."/>
            <person name="Seppala S."/>
            <person name="Yoo J.I."/>
            <person name="Huyett L.M."/>
            <person name="Pressman A."/>
            <person name="Cogan J.Z."/>
            <person name="Kivenson V."/>
            <person name="Peng X."/>
            <person name="Tan Y."/>
            <person name="Valentine D.L."/>
            <person name="O'Malley M.A."/>
        </authorList>
    </citation>
    <scope>NUCLEOTIDE SEQUENCE [LARGE SCALE GENOMIC DNA]</scope>
    <source>
        <strain evidence="1 2">M.o.H.</strain>
    </source>
</reference>
<dbReference type="SUPFAM" id="SSF52402">
    <property type="entry name" value="Adenine nucleotide alpha hydrolases-like"/>
    <property type="match status" value="1"/>
</dbReference>
<name>A0A2A2H280_METBR</name>
<dbReference type="InterPro" id="IPR014729">
    <property type="entry name" value="Rossmann-like_a/b/a_fold"/>
</dbReference>
<dbReference type="Gene3D" id="3.40.50.620">
    <property type="entry name" value="HUPs"/>
    <property type="match status" value="1"/>
</dbReference>
<comment type="caution">
    <text evidence="1">The sequence shown here is derived from an EMBL/GenBank/DDBJ whole genome shotgun (WGS) entry which is preliminary data.</text>
</comment>
<dbReference type="OrthoDB" id="85793at2157"/>
<dbReference type="Proteomes" id="UP000217784">
    <property type="component" value="Unassembled WGS sequence"/>
</dbReference>
<dbReference type="PANTHER" id="PTHR43169:SF1">
    <property type="entry name" value="ATPASE, PP-LOOP SUPERFAMILY-RELATED"/>
    <property type="match status" value="1"/>
</dbReference>
<evidence type="ECO:0000313" key="1">
    <source>
        <dbReference type="EMBL" id="PAV03499.1"/>
    </source>
</evidence>
<sequence>MKFEKKDIISHICRIREEIGHAYVKPAIKDIIFDENTRVMLIITADRPEKSVVIGKGGWVVGKLKEELDINSIHVEAYPDILFKEYKMKLTLEKLDEILKTVDLKDPHPLENLYHLLNQRIENINDFDTVLKDWNVEESKNNRSVVALSGGVDSSFSLIIAKLMGFNPISVTVNPGNIILPRYFQKNVEALSAKLNVKHVYINVEMEDIIKDSLEGRFHPCGRCSKVIEEAVLDYAKENKMEFLIYGDLLSTGNQSIVVGEDLIKINLPAMLSVTKGEIKNVASKYDVYRKGGYGCPLINEVHKKYPHMRKFSIQRVLRETRAGILEPGEALEMIMKII</sequence>
<protein>
    <submittedName>
        <fullName evidence="1">ATPase</fullName>
    </submittedName>
</protein>
<gene>
    <name evidence="1" type="ORF">ASJ80_00675</name>
</gene>
<evidence type="ECO:0000313" key="2">
    <source>
        <dbReference type="Proteomes" id="UP000217784"/>
    </source>
</evidence>
<dbReference type="EMBL" id="LMVM01000038">
    <property type="protein sequence ID" value="PAV03499.1"/>
    <property type="molecule type" value="Genomic_DNA"/>
</dbReference>
<proteinExistence type="predicted"/>